<comment type="caution">
    <text evidence="2">The sequence shown here is derived from an EMBL/GenBank/DDBJ whole genome shotgun (WGS) entry which is preliminary data.</text>
</comment>
<feature type="compositionally biased region" description="Low complexity" evidence="1">
    <location>
        <begin position="75"/>
        <end position="95"/>
    </location>
</feature>
<proteinExistence type="predicted"/>
<feature type="compositionally biased region" description="Polar residues" evidence="1">
    <location>
        <begin position="59"/>
        <end position="71"/>
    </location>
</feature>
<sequence length="204" mass="21934">MSTPTQSPRSNSGATSNTVAVSHDDQESSDEHTLTARSETASLREAQETPAPEGVGESHGSSQASNMTNTPGGEPPILSHTSSTSPTTSAPHDTPVSNLLEFETTRAARVDAYVTESQAWYSRLRPVEANDGSNTTQRPQEMAAHLVPTLTSLEEQDMKHDDTRTGSSALYPARIVESTEILVEDTSEDNGEHLDVPMPPFIIF</sequence>
<keyword evidence="3" id="KW-1185">Reference proteome</keyword>
<evidence type="ECO:0000313" key="3">
    <source>
        <dbReference type="Proteomes" id="UP001281003"/>
    </source>
</evidence>
<feature type="compositionally biased region" description="Polar residues" evidence="1">
    <location>
        <begin position="1"/>
        <end position="20"/>
    </location>
</feature>
<name>A0AAE0U9B2_SORBR</name>
<protein>
    <submittedName>
        <fullName evidence="2">Uncharacterized protein</fullName>
    </submittedName>
</protein>
<accession>A0AAE0U9B2</accession>
<feature type="compositionally biased region" description="Basic and acidic residues" evidence="1">
    <location>
        <begin position="22"/>
        <end position="34"/>
    </location>
</feature>
<dbReference type="AlphaFoldDB" id="A0AAE0U9B2"/>
<feature type="region of interest" description="Disordered" evidence="1">
    <location>
        <begin position="1"/>
        <end position="97"/>
    </location>
</feature>
<dbReference type="Proteomes" id="UP001281003">
    <property type="component" value="Unassembled WGS sequence"/>
</dbReference>
<gene>
    <name evidence="2" type="ORF">B0T20DRAFT_38338</name>
</gene>
<dbReference type="EMBL" id="JAUTDP010000010">
    <property type="protein sequence ID" value="KAK3395572.1"/>
    <property type="molecule type" value="Genomic_DNA"/>
</dbReference>
<evidence type="ECO:0000256" key="1">
    <source>
        <dbReference type="SAM" id="MobiDB-lite"/>
    </source>
</evidence>
<reference evidence="2" key="2">
    <citation type="submission" date="2023-07" db="EMBL/GenBank/DDBJ databases">
        <authorList>
            <consortium name="Lawrence Berkeley National Laboratory"/>
            <person name="Haridas S."/>
            <person name="Hensen N."/>
            <person name="Bonometti L."/>
            <person name="Westerberg I."/>
            <person name="Brannstrom I.O."/>
            <person name="Guillou S."/>
            <person name="Cros-Aarteil S."/>
            <person name="Calhoun S."/>
            <person name="Kuo A."/>
            <person name="Mondo S."/>
            <person name="Pangilinan J."/>
            <person name="Riley R."/>
            <person name="LaButti K."/>
            <person name="Andreopoulos B."/>
            <person name="Lipzen A."/>
            <person name="Chen C."/>
            <person name="Yanf M."/>
            <person name="Daum C."/>
            <person name="Ng V."/>
            <person name="Clum A."/>
            <person name="Steindorff A."/>
            <person name="Ohm R."/>
            <person name="Martin F."/>
            <person name="Silar P."/>
            <person name="Natvig D."/>
            <person name="Lalanne C."/>
            <person name="Gautier V."/>
            <person name="Ament-velasquez S.L."/>
            <person name="Kruys A."/>
            <person name="Hutchinson M.I."/>
            <person name="Powell A.J."/>
            <person name="Barry K."/>
            <person name="Miller A.N."/>
            <person name="Grigoriev I.V."/>
            <person name="Debuchy R."/>
            <person name="Gladieux P."/>
            <person name="Thoren M.H."/>
            <person name="Johannesson H."/>
        </authorList>
    </citation>
    <scope>NUCLEOTIDE SEQUENCE</scope>
    <source>
        <strain evidence="2">FGSC 1904</strain>
    </source>
</reference>
<organism evidence="2 3">
    <name type="scientific">Sordaria brevicollis</name>
    <dbReference type="NCBI Taxonomy" id="83679"/>
    <lineage>
        <taxon>Eukaryota</taxon>
        <taxon>Fungi</taxon>
        <taxon>Dikarya</taxon>
        <taxon>Ascomycota</taxon>
        <taxon>Pezizomycotina</taxon>
        <taxon>Sordariomycetes</taxon>
        <taxon>Sordariomycetidae</taxon>
        <taxon>Sordariales</taxon>
        <taxon>Sordariaceae</taxon>
        <taxon>Sordaria</taxon>
    </lineage>
</organism>
<evidence type="ECO:0000313" key="2">
    <source>
        <dbReference type="EMBL" id="KAK3395572.1"/>
    </source>
</evidence>
<reference evidence="2" key="1">
    <citation type="journal article" date="2023" name="Mol. Phylogenet. Evol.">
        <title>Genome-scale phylogeny and comparative genomics of the fungal order Sordariales.</title>
        <authorList>
            <person name="Hensen N."/>
            <person name="Bonometti L."/>
            <person name="Westerberg I."/>
            <person name="Brannstrom I.O."/>
            <person name="Guillou S."/>
            <person name="Cros-Aarteil S."/>
            <person name="Calhoun S."/>
            <person name="Haridas S."/>
            <person name="Kuo A."/>
            <person name="Mondo S."/>
            <person name="Pangilinan J."/>
            <person name="Riley R."/>
            <person name="LaButti K."/>
            <person name="Andreopoulos B."/>
            <person name="Lipzen A."/>
            <person name="Chen C."/>
            <person name="Yan M."/>
            <person name="Daum C."/>
            <person name="Ng V."/>
            <person name="Clum A."/>
            <person name="Steindorff A."/>
            <person name="Ohm R.A."/>
            <person name="Martin F."/>
            <person name="Silar P."/>
            <person name="Natvig D.O."/>
            <person name="Lalanne C."/>
            <person name="Gautier V."/>
            <person name="Ament-Velasquez S.L."/>
            <person name="Kruys A."/>
            <person name="Hutchinson M.I."/>
            <person name="Powell A.J."/>
            <person name="Barry K."/>
            <person name="Miller A.N."/>
            <person name="Grigoriev I.V."/>
            <person name="Debuchy R."/>
            <person name="Gladieux P."/>
            <person name="Hiltunen Thoren M."/>
            <person name="Johannesson H."/>
        </authorList>
    </citation>
    <scope>NUCLEOTIDE SEQUENCE</scope>
    <source>
        <strain evidence="2">FGSC 1904</strain>
    </source>
</reference>